<evidence type="ECO:0000313" key="2">
    <source>
        <dbReference type="Proteomes" id="UP000054359"/>
    </source>
</evidence>
<proteinExistence type="predicted"/>
<accession>A0A087TFW6</accession>
<dbReference type="AlphaFoldDB" id="A0A087TFW6"/>
<dbReference type="Proteomes" id="UP000054359">
    <property type="component" value="Unassembled WGS sequence"/>
</dbReference>
<organism evidence="1 2">
    <name type="scientific">Stegodyphus mimosarum</name>
    <name type="common">African social velvet spider</name>
    <dbReference type="NCBI Taxonomy" id="407821"/>
    <lineage>
        <taxon>Eukaryota</taxon>
        <taxon>Metazoa</taxon>
        <taxon>Ecdysozoa</taxon>
        <taxon>Arthropoda</taxon>
        <taxon>Chelicerata</taxon>
        <taxon>Arachnida</taxon>
        <taxon>Araneae</taxon>
        <taxon>Araneomorphae</taxon>
        <taxon>Entelegynae</taxon>
        <taxon>Eresoidea</taxon>
        <taxon>Eresidae</taxon>
        <taxon>Stegodyphus</taxon>
    </lineage>
</organism>
<dbReference type="EMBL" id="KK115032">
    <property type="protein sequence ID" value="KFM64005.1"/>
    <property type="molecule type" value="Genomic_DNA"/>
</dbReference>
<feature type="non-terminal residue" evidence="1">
    <location>
        <position position="42"/>
    </location>
</feature>
<keyword evidence="2" id="KW-1185">Reference proteome</keyword>
<name>A0A087TFW6_STEMI</name>
<evidence type="ECO:0000313" key="1">
    <source>
        <dbReference type="EMBL" id="KFM64005.1"/>
    </source>
</evidence>
<reference evidence="1 2" key="1">
    <citation type="submission" date="2013-11" db="EMBL/GenBank/DDBJ databases">
        <title>Genome sequencing of Stegodyphus mimosarum.</title>
        <authorList>
            <person name="Bechsgaard J."/>
        </authorList>
    </citation>
    <scope>NUCLEOTIDE SEQUENCE [LARGE SCALE GENOMIC DNA]</scope>
</reference>
<gene>
    <name evidence="1" type="ORF">X975_06506</name>
</gene>
<protein>
    <submittedName>
        <fullName evidence="1">Uncharacterized protein</fullName>
    </submittedName>
</protein>
<sequence length="42" mass="4864">MTFFAGSLDGFVSDIRHTCLYKSFSDYRMQCFCSGSKRKADR</sequence>